<evidence type="ECO:0000256" key="8">
    <source>
        <dbReference type="ARBA" id="ARBA00023012"/>
    </source>
</evidence>
<dbReference type="PANTHER" id="PTHR24421">
    <property type="entry name" value="NITRATE/NITRITE SENSOR PROTEIN NARX-RELATED"/>
    <property type="match status" value="1"/>
</dbReference>
<dbReference type="InterPro" id="IPR050482">
    <property type="entry name" value="Sensor_HK_TwoCompSys"/>
</dbReference>
<dbReference type="SMART" id="SM00387">
    <property type="entry name" value="HATPase_c"/>
    <property type="match status" value="1"/>
</dbReference>
<feature type="domain" description="Histidine kinase/HSP90-like ATPase" evidence="9">
    <location>
        <begin position="346"/>
        <end position="436"/>
    </location>
</feature>
<dbReference type="InterPro" id="IPR003594">
    <property type="entry name" value="HATPase_dom"/>
</dbReference>
<evidence type="ECO:0000256" key="5">
    <source>
        <dbReference type="ARBA" id="ARBA00022741"/>
    </source>
</evidence>
<dbReference type="GO" id="GO:0016020">
    <property type="term" value="C:membrane"/>
    <property type="evidence" value="ECO:0007669"/>
    <property type="project" value="InterPro"/>
</dbReference>
<keyword evidence="7" id="KW-0067">ATP-binding</keyword>
<dbReference type="InterPro" id="IPR036890">
    <property type="entry name" value="HATPase_C_sf"/>
</dbReference>
<dbReference type="Pfam" id="PF13796">
    <property type="entry name" value="Sensor"/>
    <property type="match status" value="1"/>
</dbReference>
<evidence type="ECO:0000256" key="6">
    <source>
        <dbReference type="ARBA" id="ARBA00022777"/>
    </source>
</evidence>
<keyword evidence="4 10" id="KW-0808">Transferase</keyword>
<dbReference type="EC" id="2.7.13.3" evidence="2"/>
<dbReference type="AlphaFoldDB" id="A0A221VX32"/>
<dbReference type="SUPFAM" id="SSF55874">
    <property type="entry name" value="ATPase domain of HSP90 chaperone/DNA topoisomerase II/histidine kinase"/>
    <property type="match status" value="1"/>
</dbReference>
<evidence type="ECO:0000256" key="1">
    <source>
        <dbReference type="ARBA" id="ARBA00000085"/>
    </source>
</evidence>
<keyword evidence="6 10" id="KW-0418">Kinase</keyword>
<keyword evidence="5" id="KW-0547">Nucleotide-binding</keyword>
<dbReference type="GO" id="GO:0005524">
    <property type="term" value="F:ATP binding"/>
    <property type="evidence" value="ECO:0007669"/>
    <property type="project" value="UniProtKB-KW"/>
</dbReference>
<evidence type="ECO:0000256" key="3">
    <source>
        <dbReference type="ARBA" id="ARBA00022553"/>
    </source>
</evidence>
<dbReference type="RefSeq" id="WP_169725798.1">
    <property type="nucleotide sequence ID" value="NZ_CP022521.1"/>
</dbReference>
<dbReference type="GO" id="GO:0046983">
    <property type="term" value="F:protein dimerization activity"/>
    <property type="evidence" value="ECO:0007669"/>
    <property type="project" value="InterPro"/>
</dbReference>
<comment type="catalytic activity">
    <reaction evidence="1">
        <text>ATP + protein L-histidine = ADP + protein N-phospho-L-histidine.</text>
        <dbReference type="EC" id="2.7.13.3"/>
    </reaction>
</comment>
<evidence type="ECO:0000313" key="11">
    <source>
        <dbReference type="Proteomes" id="UP000204221"/>
    </source>
</evidence>
<reference evidence="10 11" key="1">
    <citation type="submission" date="2017-07" db="EMBL/GenBank/DDBJ databases">
        <title>Complete genome sequence of Actinoalloteichus hoggarensis DSM 45943, type strain of Actinoalloteichus hoggarensis.</title>
        <authorList>
            <person name="Ruckert C."/>
            <person name="Nouioui I."/>
            <person name="Willmese J."/>
            <person name="van Wezel G."/>
            <person name="Klenk H.-P."/>
            <person name="Kalinowski J."/>
            <person name="Zotchev S.B."/>
        </authorList>
    </citation>
    <scope>NUCLEOTIDE SEQUENCE [LARGE SCALE GENOMIC DNA]</scope>
    <source>
        <strain evidence="10 11">DSM 45943</strain>
    </source>
</reference>
<name>A0A221VX32_9PSEU</name>
<dbReference type="Gene3D" id="3.30.565.10">
    <property type="entry name" value="Histidine kinase-like ATPase, C-terminal domain"/>
    <property type="match status" value="1"/>
</dbReference>
<organism evidence="10 11">
    <name type="scientific">Actinoalloteichus hoggarensis</name>
    <dbReference type="NCBI Taxonomy" id="1470176"/>
    <lineage>
        <taxon>Bacteria</taxon>
        <taxon>Bacillati</taxon>
        <taxon>Actinomycetota</taxon>
        <taxon>Actinomycetes</taxon>
        <taxon>Pseudonocardiales</taxon>
        <taxon>Pseudonocardiaceae</taxon>
        <taxon>Actinoalloteichus</taxon>
    </lineage>
</organism>
<evidence type="ECO:0000256" key="4">
    <source>
        <dbReference type="ARBA" id="ARBA00022679"/>
    </source>
</evidence>
<dbReference type="GO" id="GO:0000155">
    <property type="term" value="F:phosphorelay sensor kinase activity"/>
    <property type="evidence" value="ECO:0007669"/>
    <property type="project" value="InterPro"/>
</dbReference>
<keyword evidence="11" id="KW-1185">Reference proteome</keyword>
<sequence length="436" mass="45972">MRERLVQVGRATRYSLTTIVSFPIALTLFCLLMVSAALVPVGVGLATTPPLLAATRAVSNGERRRAAAHAGRPVATRPLESAGTGLTAFRQALSDPLIFRDVTWLFVRFTGGLLLGVLALMFLLVPIMLLGLIPTWHLFSMSPTIMGITINGWWQAGLILPIQAIVFALLVPFVVPWLGAVQARLDLVLLSSATRRQLVDRVETLTETRENALLAHGAELRRIERDLHDGTQARLVNIALRLGIAERTFADDPAAAVKLMQQARDGAEEAMTELRDVVRAIYPPILVDRGLPGALSALAARCTVPTTLDVAGVAGDAPGTEGEGGTGLAEFDPAVVESALGRIPAAVEAAAYFVVAEALTNVGKHSGAGLVTVWVRRIGDDLYVSISDDGRGGIDETAGTGIAGIRRRVAALDGAVTVESPQGGPSTITVELPCGS</sequence>
<gene>
    <name evidence="10" type="primary">degS1</name>
    <name evidence="10" type="ORF">AHOG_01970</name>
</gene>
<proteinExistence type="predicted"/>
<dbReference type="Gene3D" id="1.20.5.1930">
    <property type="match status" value="1"/>
</dbReference>
<dbReference type="Pfam" id="PF07730">
    <property type="entry name" value="HisKA_3"/>
    <property type="match status" value="1"/>
</dbReference>
<dbReference type="KEGG" id="ahg:AHOG_01970"/>
<dbReference type="EMBL" id="CP022521">
    <property type="protein sequence ID" value="ASO18058.1"/>
    <property type="molecule type" value="Genomic_DNA"/>
</dbReference>
<accession>A0A221VX32</accession>
<evidence type="ECO:0000256" key="2">
    <source>
        <dbReference type="ARBA" id="ARBA00012438"/>
    </source>
</evidence>
<dbReference type="Proteomes" id="UP000204221">
    <property type="component" value="Chromosome"/>
</dbReference>
<dbReference type="InterPro" id="IPR025828">
    <property type="entry name" value="Put_sensor_dom"/>
</dbReference>
<keyword evidence="8" id="KW-0902">Two-component regulatory system</keyword>
<dbReference type="CDD" id="cd16917">
    <property type="entry name" value="HATPase_UhpB-NarQ-NarX-like"/>
    <property type="match status" value="1"/>
</dbReference>
<evidence type="ECO:0000256" key="7">
    <source>
        <dbReference type="ARBA" id="ARBA00022840"/>
    </source>
</evidence>
<dbReference type="InterPro" id="IPR011712">
    <property type="entry name" value="Sig_transdc_His_kin_sub3_dim/P"/>
</dbReference>
<dbReference type="Pfam" id="PF02518">
    <property type="entry name" value="HATPase_c"/>
    <property type="match status" value="1"/>
</dbReference>
<keyword evidence="3" id="KW-0597">Phosphoprotein</keyword>
<evidence type="ECO:0000313" key="10">
    <source>
        <dbReference type="EMBL" id="ASO18058.1"/>
    </source>
</evidence>
<protein>
    <recommendedName>
        <fullName evidence="2">histidine kinase</fullName>
        <ecNumber evidence="2">2.7.13.3</ecNumber>
    </recommendedName>
</protein>
<evidence type="ECO:0000259" key="9">
    <source>
        <dbReference type="SMART" id="SM00387"/>
    </source>
</evidence>
<dbReference type="PANTHER" id="PTHR24421:SF10">
    <property type="entry name" value="NITRATE_NITRITE SENSOR PROTEIN NARQ"/>
    <property type="match status" value="1"/>
</dbReference>